<reference evidence="2" key="1">
    <citation type="submission" date="2021-01" db="EMBL/GenBank/DDBJ databases">
        <authorList>
            <person name="Corre E."/>
            <person name="Pelletier E."/>
            <person name="Niang G."/>
            <person name="Scheremetjew M."/>
            <person name="Finn R."/>
            <person name="Kale V."/>
            <person name="Holt S."/>
            <person name="Cochrane G."/>
            <person name="Meng A."/>
            <person name="Brown T."/>
            <person name="Cohen L."/>
        </authorList>
    </citation>
    <scope>NUCLEOTIDE SEQUENCE</scope>
    <source>
        <strain evidence="2">SAG 36.94</strain>
    </source>
</reference>
<organism evidence="2">
    <name type="scientific">Compsopogon caeruleus</name>
    <dbReference type="NCBI Taxonomy" id="31354"/>
    <lineage>
        <taxon>Eukaryota</taxon>
        <taxon>Rhodophyta</taxon>
        <taxon>Compsopogonophyceae</taxon>
        <taxon>Compsopogonales</taxon>
        <taxon>Compsopogonaceae</taxon>
        <taxon>Compsopogon</taxon>
    </lineage>
</organism>
<accession>A0A7S1XF42</accession>
<proteinExistence type="predicted"/>
<feature type="transmembrane region" description="Helical" evidence="1">
    <location>
        <begin position="540"/>
        <end position="561"/>
    </location>
</feature>
<protein>
    <submittedName>
        <fullName evidence="2">Uncharacterized protein</fullName>
    </submittedName>
</protein>
<evidence type="ECO:0000256" key="1">
    <source>
        <dbReference type="SAM" id="Phobius"/>
    </source>
</evidence>
<keyword evidence="1" id="KW-0472">Membrane</keyword>
<name>A0A7S1XF42_9RHOD</name>
<dbReference type="AlphaFoldDB" id="A0A7S1XF42"/>
<evidence type="ECO:0000313" key="2">
    <source>
        <dbReference type="EMBL" id="CAD9233981.1"/>
    </source>
</evidence>
<gene>
    <name evidence="2" type="ORF">CCAE0312_LOCUS6069</name>
</gene>
<dbReference type="EMBL" id="HBGH01010894">
    <property type="protein sequence ID" value="CAD9233981.1"/>
    <property type="molecule type" value="Transcribed_RNA"/>
</dbReference>
<sequence length="589" mass="64438">MAEEALGESDWEDFVEMRVEIRPQVQVRVVNDRDARHLIEALRLANVVSEHGTQVRVVRSMQRFSDALDATVAGLSHYWPMNRSEDFTMVLLNVVEEEPQVEYCYRFDAALPVSQSFVGAGRSAFVDLGARGCDPVYRWGHRGSRFIPTAKPGGVDVGVMAAWVSAAFETLLAPDLLFCHPSSWDLTKPWALERYSVSIELLSDHDKDPSLKLFNQTLLEHVAKVSAPFDIPVDITAGSVQNIRRSDMILGRAAASVGVAIEQAIRPPRDLEAAPVWKAIHDPNSTGVEELREQHLTKVPNPKSNTELVRIVVLFLSYATPTLLVDKVSRHAATSRGALVLVGAGNPSPFVQRGHPLLETQKTNPTRLIGAAISSALSGYMSCASGPSGTTAFLSGLHLAGGLGYSDVPPLVVQDVVKRIGVLRVVDLISRTLERVREALLGFAGGRELLEGAMEELDLAERDFAALVKRTLSNPHVPGNNQSSDCLGILLKEASRIEEFARAMIEEVNKANVIAQCAPGRILAPRGALPVRSTDVKLTLIFAFPLLTISALIGYGAALLWRKLHLSNRRRRYMAFLVRHQGKVTSSLV</sequence>
<keyword evidence="1" id="KW-1133">Transmembrane helix</keyword>
<keyword evidence="1" id="KW-0812">Transmembrane</keyword>